<sequence>MRNHITAVPVNEERELTSHVMPEEGVYEVERENKRTNVVRLLPSFQGMKLKSSSCGIFP</sequence>
<reference evidence="1 2" key="1">
    <citation type="submission" date="2012-01" db="EMBL/GenBank/DDBJ databases">
        <title>Improved High-Quality Draft sequence of Metallosphaera yellowstonensis MK1.</title>
        <authorList>
            <consortium name="US DOE Joint Genome Institute"/>
            <person name="Lucas S."/>
            <person name="Han J."/>
            <person name="Cheng J.-F."/>
            <person name="Goodwin L."/>
            <person name="Pitluck S."/>
            <person name="Peters L."/>
            <person name="Teshima H."/>
            <person name="Detter J.C."/>
            <person name="Han C."/>
            <person name="Tapia R."/>
            <person name="Land M."/>
            <person name="Hauser L."/>
            <person name="Kyrpides N."/>
            <person name="Kozubal M."/>
            <person name="Macur R.E."/>
            <person name="Jay Z."/>
            <person name="Inskeep W."/>
            <person name="Woyke T."/>
        </authorList>
    </citation>
    <scope>NUCLEOTIDE SEQUENCE [LARGE SCALE GENOMIC DNA]</scope>
    <source>
        <strain evidence="1 2">MK1</strain>
    </source>
</reference>
<evidence type="ECO:0000313" key="2">
    <source>
        <dbReference type="Proteomes" id="UP000003980"/>
    </source>
</evidence>
<accession>H2C7D6</accession>
<name>H2C7D6_9CREN</name>
<proteinExistence type="predicted"/>
<dbReference type="HOGENOM" id="CLU_2949372_0_0_2"/>
<dbReference type="Proteomes" id="UP000003980">
    <property type="component" value="Unassembled WGS sequence"/>
</dbReference>
<keyword evidence="2" id="KW-1185">Reference proteome</keyword>
<protein>
    <submittedName>
        <fullName evidence="1">Uncharacterized protein</fullName>
    </submittedName>
</protein>
<evidence type="ECO:0000313" key="1">
    <source>
        <dbReference type="EMBL" id="EHP68062.1"/>
    </source>
</evidence>
<dbReference type="AlphaFoldDB" id="H2C7D6"/>
<dbReference type="EMBL" id="JH597770">
    <property type="protein sequence ID" value="EHP68062.1"/>
    <property type="molecule type" value="Genomic_DNA"/>
</dbReference>
<organism evidence="1 2">
    <name type="scientific">Metallosphaera yellowstonensis MK1</name>
    <dbReference type="NCBI Taxonomy" id="671065"/>
    <lineage>
        <taxon>Archaea</taxon>
        <taxon>Thermoproteota</taxon>
        <taxon>Thermoprotei</taxon>
        <taxon>Sulfolobales</taxon>
        <taxon>Sulfolobaceae</taxon>
        <taxon>Metallosphaera</taxon>
    </lineage>
</organism>
<gene>
    <name evidence="1" type="ORF">MetMK1DRAFT_00024850</name>
</gene>